<protein>
    <submittedName>
        <fullName evidence="1">Uncharacterized protein</fullName>
    </submittedName>
</protein>
<comment type="caution">
    <text evidence="1">The sequence shown here is derived from an EMBL/GenBank/DDBJ whole genome shotgun (WGS) entry which is preliminary data.</text>
</comment>
<dbReference type="AlphaFoldDB" id="F0F463"/>
<evidence type="ECO:0000313" key="2">
    <source>
        <dbReference type="Proteomes" id="UP000005697"/>
    </source>
</evidence>
<keyword evidence="2" id="KW-1185">Reference proteome</keyword>
<sequence>MIVFNYCSATLDRRAKISIFSHFGKFIPYKYVHFKVSDGI</sequence>
<name>F0F463_9BACT</name>
<dbReference type="Proteomes" id="UP000005697">
    <property type="component" value="Unassembled WGS sequence"/>
</dbReference>
<dbReference type="HOGENOM" id="CLU_3294353_0_0_10"/>
<accession>F0F463</accession>
<organism evidence="1 2">
    <name type="scientific">Prevotella multiformis DSM 16608</name>
    <dbReference type="NCBI Taxonomy" id="888743"/>
    <lineage>
        <taxon>Bacteria</taxon>
        <taxon>Pseudomonadati</taxon>
        <taxon>Bacteroidota</taxon>
        <taxon>Bacteroidia</taxon>
        <taxon>Bacteroidales</taxon>
        <taxon>Prevotellaceae</taxon>
        <taxon>Prevotella</taxon>
    </lineage>
</organism>
<evidence type="ECO:0000313" key="1">
    <source>
        <dbReference type="EMBL" id="EGC21021.1"/>
    </source>
</evidence>
<gene>
    <name evidence="1" type="ORF">HMPREF9141_0379</name>
</gene>
<dbReference type="EMBL" id="AEWX01000004">
    <property type="protein sequence ID" value="EGC21021.1"/>
    <property type="molecule type" value="Genomic_DNA"/>
</dbReference>
<proteinExistence type="predicted"/>
<reference evidence="1 2" key="1">
    <citation type="submission" date="2011-01" db="EMBL/GenBank/DDBJ databases">
        <authorList>
            <person name="Muzny D."/>
            <person name="Qin X."/>
            <person name="Deng J."/>
            <person name="Jiang H."/>
            <person name="Liu Y."/>
            <person name="Qu J."/>
            <person name="Song X.-Z."/>
            <person name="Zhang L."/>
            <person name="Thornton R."/>
            <person name="Coyle M."/>
            <person name="Francisco L."/>
            <person name="Jackson L."/>
            <person name="Javaid M."/>
            <person name="Korchina V."/>
            <person name="Kovar C."/>
            <person name="Mata R."/>
            <person name="Mathew T."/>
            <person name="Ngo R."/>
            <person name="Nguyen L."/>
            <person name="Nguyen N."/>
            <person name="Okwuonu G."/>
            <person name="Ongeri F."/>
            <person name="Pham C."/>
            <person name="Simmons D."/>
            <person name="Wilczek-Boney K."/>
            <person name="Hale W."/>
            <person name="Jakkamsetti A."/>
            <person name="Pham P."/>
            <person name="Ruth R."/>
            <person name="San Lucas F."/>
            <person name="Warren J."/>
            <person name="Zhang J."/>
            <person name="Zhao Z."/>
            <person name="Zhou C."/>
            <person name="Zhu D."/>
            <person name="Lee S."/>
            <person name="Bess C."/>
            <person name="Blankenburg K."/>
            <person name="Forbes L."/>
            <person name="Fu Q."/>
            <person name="Gubbala S."/>
            <person name="Hirani K."/>
            <person name="Jayaseelan J.C."/>
            <person name="Lara F."/>
            <person name="Munidasa M."/>
            <person name="Palculict T."/>
            <person name="Patil S."/>
            <person name="Pu L.-L."/>
            <person name="Saada N."/>
            <person name="Tang L."/>
            <person name="Weissenberger G."/>
            <person name="Zhu Y."/>
            <person name="Hemphill L."/>
            <person name="Shang Y."/>
            <person name="Youmans B."/>
            <person name="Ayvaz T."/>
            <person name="Ross M."/>
            <person name="Santibanez J."/>
            <person name="Aqrawi P."/>
            <person name="Gross S."/>
            <person name="Joshi V."/>
            <person name="Fowler G."/>
            <person name="Nazareth L."/>
            <person name="Reid J."/>
            <person name="Worley K."/>
            <person name="Petrosino J."/>
            <person name="Highlander S."/>
            <person name="Gibbs R."/>
        </authorList>
    </citation>
    <scope>NUCLEOTIDE SEQUENCE [LARGE SCALE GENOMIC DNA]</scope>
    <source>
        <strain evidence="1 2">DSM 16608</strain>
    </source>
</reference>